<dbReference type="PROSITE" id="PS01359">
    <property type="entry name" value="ZF_PHD_1"/>
    <property type="match status" value="1"/>
</dbReference>
<dbReference type="Gene3D" id="3.30.40.10">
    <property type="entry name" value="Zinc/RING finger domain, C3HC4 (zinc finger)"/>
    <property type="match status" value="1"/>
</dbReference>
<organism evidence="7">
    <name type="scientific">Oryza barthii</name>
    <dbReference type="NCBI Taxonomy" id="65489"/>
    <lineage>
        <taxon>Eukaryota</taxon>
        <taxon>Viridiplantae</taxon>
        <taxon>Streptophyta</taxon>
        <taxon>Embryophyta</taxon>
        <taxon>Tracheophyta</taxon>
        <taxon>Spermatophyta</taxon>
        <taxon>Magnoliopsida</taxon>
        <taxon>Liliopsida</taxon>
        <taxon>Poales</taxon>
        <taxon>Poaceae</taxon>
        <taxon>BOP clade</taxon>
        <taxon>Oryzoideae</taxon>
        <taxon>Oryzeae</taxon>
        <taxon>Oryzinae</taxon>
        <taxon>Oryza</taxon>
    </lineage>
</organism>
<evidence type="ECO:0000256" key="1">
    <source>
        <dbReference type="ARBA" id="ARBA00022723"/>
    </source>
</evidence>
<dbReference type="SMART" id="SM00249">
    <property type="entry name" value="PHD"/>
    <property type="match status" value="1"/>
</dbReference>
<dbReference type="InterPro" id="IPR059080">
    <property type="entry name" value="WHD_PTC1"/>
</dbReference>
<evidence type="ECO:0000313" key="8">
    <source>
        <dbReference type="Proteomes" id="UP000026960"/>
    </source>
</evidence>
<dbReference type="Pfam" id="PF00628">
    <property type="entry name" value="PHD"/>
    <property type="match status" value="1"/>
</dbReference>
<dbReference type="Gramene" id="OBART01G39140.1">
    <property type="protein sequence ID" value="OBART01G39140.1"/>
    <property type="gene ID" value="OBART01G39140"/>
</dbReference>
<dbReference type="InterPro" id="IPR019786">
    <property type="entry name" value="Zinc_finger_PHD-type_CS"/>
</dbReference>
<dbReference type="Proteomes" id="UP000026960">
    <property type="component" value="Chromosome 1"/>
</dbReference>
<evidence type="ECO:0000313" key="7">
    <source>
        <dbReference type="EnsemblPlants" id="OBART01G39140.1"/>
    </source>
</evidence>
<accession>A0A0D3EWX9</accession>
<evidence type="ECO:0000256" key="4">
    <source>
        <dbReference type="ARBA" id="ARBA00023015"/>
    </source>
</evidence>
<keyword evidence="2" id="KW-0863">Zinc-finger</keyword>
<keyword evidence="8" id="KW-1185">Reference proteome</keyword>
<dbReference type="PANTHER" id="PTHR46201:SF3">
    <property type="entry name" value="OS01G0877500 PROTEIN"/>
    <property type="match status" value="1"/>
</dbReference>
<dbReference type="GO" id="GO:0008270">
    <property type="term" value="F:zinc ion binding"/>
    <property type="evidence" value="ECO:0007669"/>
    <property type="project" value="UniProtKB-KW"/>
</dbReference>
<dbReference type="InterPro" id="IPR011011">
    <property type="entry name" value="Znf_FYVE_PHD"/>
</dbReference>
<dbReference type="Pfam" id="PF25565">
    <property type="entry name" value="Ubiquitin_At1g33420"/>
    <property type="match status" value="1"/>
</dbReference>
<dbReference type="InterPro" id="IPR019787">
    <property type="entry name" value="Znf_PHD-finger"/>
</dbReference>
<dbReference type="SUPFAM" id="SSF57903">
    <property type="entry name" value="FYVE/PHD zinc finger"/>
    <property type="match status" value="1"/>
</dbReference>
<dbReference type="Pfam" id="PF25874">
    <property type="entry name" value="WHD_plant_repro"/>
    <property type="match status" value="1"/>
</dbReference>
<dbReference type="CDD" id="cd15556">
    <property type="entry name" value="PHD_MMD1_like"/>
    <property type="match status" value="1"/>
</dbReference>
<reference evidence="7" key="2">
    <citation type="submission" date="2015-03" db="UniProtKB">
        <authorList>
            <consortium name="EnsemblPlants"/>
        </authorList>
    </citation>
    <scope>IDENTIFICATION</scope>
</reference>
<dbReference type="EnsemblPlants" id="OBART01G39140.1">
    <property type="protein sequence ID" value="OBART01G39140.1"/>
    <property type="gene ID" value="OBART01G39140"/>
</dbReference>
<dbReference type="PaxDb" id="65489-OBART01G39140.1"/>
<reference evidence="7" key="1">
    <citation type="journal article" date="2009" name="Rice">
        <title>De Novo Next Generation Sequencing of Plant Genomes.</title>
        <authorList>
            <person name="Rounsley S."/>
            <person name="Marri P.R."/>
            <person name="Yu Y."/>
            <person name="He R."/>
            <person name="Sisneros N."/>
            <person name="Goicoechea J.L."/>
            <person name="Lee S.J."/>
            <person name="Angelova A."/>
            <person name="Kudrna D."/>
            <person name="Luo M."/>
            <person name="Affourtit J."/>
            <person name="Desany B."/>
            <person name="Knight J."/>
            <person name="Niazi F."/>
            <person name="Egholm M."/>
            <person name="Wing R.A."/>
        </authorList>
    </citation>
    <scope>NUCLEOTIDE SEQUENCE [LARGE SCALE GENOMIC DNA]</scope>
    <source>
        <strain evidence="7">cv. IRGC 105608</strain>
    </source>
</reference>
<dbReference type="STRING" id="65489.A0A0D3EWX9"/>
<dbReference type="eggNOG" id="KOG1844">
    <property type="taxonomic scope" value="Eukaryota"/>
</dbReference>
<dbReference type="InterPro" id="IPR013083">
    <property type="entry name" value="Znf_RING/FYVE/PHD"/>
</dbReference>
<keyword evidence="1" id="KW-0479">Metal-binding</keyword>
<evidence type="ECO:0000256" key="3">
    <source>
        <dbReference type="ARBA" id="ARBA00022833"/>
    </source>
</evidence>
<keyword evidence="3" id="KW-0862">Zinc</keyword>
<dbReference type="InterPro" id="IPR057765">
    <property type="entry name" value="MS1-like_ubiquitin"/>
</dbReference>
<name>A0A0D3EWX9_9ORYZ</name>
<keyword evidence="4" id="KW-0805">Transcription regulation</keyword>
<proteinExistence type="predicted"/>
<keyword evidence="5" id="KW-0804">Transcription</keyword>
<sequence>MVVNSRPLKRARTRVEARDFAGFPPAGDGGAAGTFREAVRGFLARYARLLPLPSIFSPAAAAAPPHLLTWRVSLRVGEEGDEEGGGGAVELNVVEEDVLRSRSVYCDQCRVVGWSGHPVCGKRYHFIIENDNNQVCGKRHSCCLRCGTPTVAGESRWEEQAPCLLCNFDMDGEELEECGYMHLDDNTHLLHAVVHANGYGHLLRVNGREGGSRCLTGRDIMSFWDRLCKVLHVRKVTVMDISKKHGMEYRLLHAITSGHPWYGEWGYKFGAGSFALTSDTYQEAVNTLSGIQLALYFSHRQPIRTPLQNTIALYWALSDRQLVTVRDLFRFIMHLLHQARKKNETSKPTTDEHKEVASNVLCKWTKEDIDRAETAMLKVLRVVQPGQWVSWRALRGAASKAVDSQELLDYSLRGLGGKLMDDGHFIAVRCNAETSAIEYRLEDNSNQSVDAAAFGPSVDHLLHDLKFLYNALLNPETMLASQPEVIGASSHSAAAKILDCKQFIKHYDQHTPRAPLNPFLLSVRCSIELLDHPKDYTAPPVELVLLPASATLAELKIQATRAFQETYLMFQSFQVEQLPDFPNFSDTTLVKHVLGSSQLVRVRGRCTGDNRRIVQFRMERGLENWTVDCTCGAKDDDGERMLACDVCGVWQHTRCSGISDFDDVPEKFICRKCASPRRGKGRGGGGGNGGSRMDVSAAGRCKDEIGSSVGGAGKFGRMATVG</sequence>
<feature type="domain" description="Zinc finger PHD-type" evidence="6">
    <location>
        <begin position="628"/>
        <end position="674"/>
    </location>
</feature>
<evidence type="ECO:0000259" key="6">
    <source>
        <dbReference type="SMART" id="SM00249"/>
    </source>
</evidence>
<dbReference type="PANTHER" id="PTHR46201">
    <property type="entry name" value="PHD FINGER PROTEIN MALE MEIOCYTE DEATH 1-RELATED"/>
    <property type="match status" value="1"/>
</dbReference>
<dbReference type="InterPro" id="IPR058054">
    <property type="entry name" value="Znf_MS1-like"/>
</dbReference>
<dbReference type="AlphaFoldDB" id="A0A0D3EWX9"/>
<evidence type="ECO:0000256" key="2">
    <source>
        <dbReference type="ARBA" id="ARBA00022771"/>
    </source>
</evidence>
<dbReference type="InterPro" id="IPR001965">
    <property type="entry name" value="Znf_PHD"/>
</dbReference>
<evidence type="ECO:0000256" key="5">
    <source>
        <dbReference type="ARBA" id="ARBA00023163"/>
    </source>
</evidence>
<protein>
    <recommendedName>
        <fullName evidence="6">Zinc finger PHD-type domain-containing protein</fullName>
    </recommendedName>
</protein>